<evidence type="ECO:0000313" key="1">
    <source>
        <dbReference type="EMBL" id="GEU32225.1"/>
    </source>
</evidence>
<comment type="caution">
    <text evidence="1">The sequence shown here is derived from an EMBL/GenBank/DDBJ whole genome shotgun (WGS) entry which is preliminary data.</text>
</comment>
<organism evidence="1">
    <name type="scientific">Tanacetum cinerariifolium</name>
    <name type="common">Dalmatian daisy</name>
    <name type="synonym">Chrysanthemum cinerariifolium</name>
    <dbReference type="NCBI Taxonomy" id="118510"/>
    <lineage>
        <taxon>Eukaryota</taxon>
        <taxon>Viridiplantae</taxon>
        <taxon>Streptophyta</taxon>
        <taxon>Embryophyta</taxon>
        <taxon>Tracheophyta</taxon>
        <taxon>Spermatophyta</taxon>
        <taxon>Magnoliopsida</taxon>
        <taxon>eudicotyledons</taxon>
        <taxon>Gunneridae</taxon>
        <taxon>Pentapetalae</taxon>
        <taxon>asterids</taxon>
        <taxon>campanulids</taxon>
        <taxon>Asterales</taxon>
        <taxon>Asteraceae</taxon>
        <taxon>Asteroideae</taxon>
        <taxon>Anthemideae</taxon>
        <taxon>Anthemidinae</taxon>
        <taxon>Tanacetum</taxon>
    </lineage>
</organism>
<dbReference type="EMBL" id="BKCJ010000332">
    <property type="protein sequence ID" value="GEU32225.1"/>
    <property type="molecule type" value="Genomic_DNA"/>
</dbReference>
<proteinExistence type="predicted"/>
<name>A0A6L2J889_TANCI</name>
<reference evidence="1" key="1">
    <citation type="journal article" date="2019" name="Sci. Rep.">
        <title>Draft genome of Tanacetum cinerariifolium, the natural source of mosquito coil.</title>
        <authorList>
            <person name="Yamashiro T."/>
            <person name="Shiraishi A."/>
            <person name="Satake H."/>
            <person name="Nakayama K."/>
        </authorList>
    </citation>
    <scope>NUCLEOTIDE SEQUENCE</scope>
</reference>
<accession>A0A6L2J889</accession>
<dbReference type="AlphaFoldDB" id="A0A6L2J889"/>
<protein>
    <submittedName>
        <fullName evidence="1">Zinc knuckle CX2CX4HX4C</fullName>
    </submittedName>
</protein>
<gene>
    <name evidence="1" type="ORF">Tci_004203</name>
</gene>
<sequence length="298" mass="33627">MLSQTDSMAKGHNISVSSYVGRAVPKPNADPKHAEPVTKAIPTSFGEFSTMNPSSEPVVDTEKNPWSFRHDGPASNSIKSSFLDAENPKAFESIWSSGRVGPPPMNYEGLGVTVNSESTQFVQSEINNDDQTNPQTLDAPIIHEASIRVDPVSYVGVASSKQPTALKGESSNFKFIKVDNVFEGVALSMPRRVVENVSTRFENTFYRYFIRKRLVFTVVEYFVKNNWSKYGLKRIMLNAKGFFFFKFDSRAGLEEMLLSLIQMIIHNLNPVDYQRNNRNKKTLRTSLILNRIYTPTNH</sequence>